<protein>
    <submittedName>
        <fullName evidence="1">Uncharacterized protein</fullName>
    </submittedName>
</protein>
<dbReference type="Proteomes" id="UP001056120">
    <property type="component" value="Linkage Group LG21"/>
</dbReference>
<reference evidence="1 2" key="2">
    <citation type="journal article" date="2022" name="Mol. Ecol. Resour.">
        <title>The genomes of chicory, endive, great burdock and yacon provide insights into Asteraceae paleo-polyploidization history and plant inulin production.</title>
        <authorList>
            <person name="Fan W."/>
            <person name="Wang S."/>
            <person name="Wang H."/>
            <person name="Wang A."/>
            <person name="Jiang F."/>
            <person name="Liu H."/>
            <person name="Zhao H."/>
            <person name="Xu D."/>
            <person name="Zhang Y."/>
        </authorList>
    </citation>
    <scope>NUCLEOTIDE SEQUENCE [LARGE SCALE GENOMIC DNA]</scope>
    <source>
        <strain evidence="2">cv. Yunnan</strain>
        <tissue evidence="1">Leaves</tissue>
    </source>
</reference>
<dbReference type="EMBL" id="CM042038">
    <property type="protein sequence ID" value="KAI3731829.1"/>
    <property type="molecule type" value="Genomic_DNA"/>
</dbReference>
<reference evidence="2" key="1">
    <citation type="journal article" date="2022" name="Mol. Ecol. Resour.">
        <title>The genomes of chicory, endive, great burdock and yacon provide insights into Asteraceae palaeo-polyploidization history and plant inulin production.</title>
        <authorList>
            <person name="Fan W."/>
            <person name="Wang S."/>
            <person name="Wang H."/>
            <person name="Wang A."/>
            <person name="Jiang F."/>
            <person name="Liu H."/>
            <person name="Zhao H."/>
            <person name="Xu D."/>
            <person name="Zhang Y."/>
        </authorList>
    </citation>
    <scope>NUCLEOTIDE SEQUENCE [LARGE SCALE GENOMIC DNA]</scope>
    <source>
        <strain evidence="2">cv. Yunnan</strain>
    </source>
</reference>
<comment type="caution">
    <text evidence="1">The sequence shown here is derived from an EMBL/GenBank/DDBJ whole genome shotgun (WGS) entry which is preliminary data.</text>
</comment>
<sequence>MIPSSIFSTIAVSPSRNQNPIIILKPHSGVSLCLYRNQYAAPVVCGSFLSSAVDSVYPSNQKLQSKKKKKKQSGSTHGYGLRFVGSGIVFSATPPIRHRHHFVSVLEHNLRVAIELINDLHRSGTISGTGQLRSSSAFKLSQDPT</sequence>
<gene>
    <name evidence="1" type="ORF">L1987_63019</name>
</gene>
<keyword evidence="2" id="KW-1185">Reference proteome</keyword>
<organism evidence="1 2">
    <name type="scientific">Smallanthus sonchifolius</name>
    <dbReference type="NCBI Taxonomy" id="185202"/>
    <lineage>
        <taxon>Eukaryota</taxon>
        <taxon>Viridiplantae</taxon>
        <taxon>Streptophyta</taxon>
        <taxon>Embryophyta</taxon>
        <taxon>Tracheophyta</taxon>
        <taxon>Spermatophyta</taxon>
        <taxon>Magnoliopsida</taxon>
        <taxon>eudicotyledons</taxon>
        <taxon>Gunneridae</taxon>
        <taxon>Pentapetalae</taxon>
        <taxon>asterids</taxon>
        <taxon>campanulids</taxon>
        <taxon>Asterales</taxon>
        <taxon>Asteraceae</taxon>
        <taxon>Asteroideae</taxon>
        <taxon>Heliantheae alliance</taxon>
        <taxon>Millerieae</taxon>
        <taxon>Smallanthus</taxon>
    </lineage>
</organism>
<evidence type="ECO:0000313" key="1">
    <source>
        <dbReference type="EMBL" id="KAI3731829.1"/>
    </source>
</evidence>
<name>A0ACB9CC39_9ASTR</name>
<proteinExistence type="predicted"/>
<evidence type="ECO:0000313" key="2">
    <source>
        <dbReference type="Proteomes" id="UP001056120"/>
    </source>
</evidence>
<accession>A0ACB9CC39</accession>